<dbReference type="Proteomes" id="UP000019260">
    <property type="component" value="Chromosome"/>
</dbReference>
<evidence type="ECO:0000313" key="2">
    <source>
        <dbReference type="Proteomes" id="UP000019260"/>
    </source>
</evidence>
<keyword evidence="2" id="KW-1185">Reference proteome</keyword>
<sequence>MKKLIILLSTLTSGILMISATPNLINNYLSEQSNLFFQN</sequence>
<dbReference type="KEGG" id="smia:P344_03590"/>
<gene>
    <name evidence="1" type="ORF">P344_03590</name>
</gene>
<proteinExistence type="predicted"/>
<reference evidence="1 2" key="1">
    <citation type="submission" date="2013-09" db="EMBL/GenBank/DDBJ databases">
        <title>Complete genome sequence of Spiroplasma mirum suckling mouse cataract agent.</title>
        <authorList>
            <person name="Landry C.A."/>
            <person name="Bastian F.O."/>
            <person name="Thune R.L."/>
        </authorList>
    </citation>
    <scope>NUCLEOTIDE SEQUENCE [LARGE SCALE GENOMIC DNA]</scope>
    <source>
        <strain evidence="1 2">SMCA</strain>
    </source>
</reference>
<name>W6AWF5_9MOLU</name>
<accession>W6AWF5</accession>
<dbReference type="EMBL" id="CP006720">
    <property type="protein sequence ID" value="AHI58059.1"/>
    <property type="molecule type" value="Genomic_DNA"/>
</dbReference>
<organism evidence="1 2">
    <name type="scientific">Spiroplasma mirum ATCC 29335</name>
    <dbReference type="NCBI Taxonomy" id="838561"/>
    <lineage>
        <taxon>Bacteria</taxon>
        <taxon>Bacillati</taxon>
        <taxon>Mycoplasmatota</taxon>
        <taxon>Mollicutes</taxon>
        <taxon>Entomoplasmatales</taxon>
        <taxon>Spiroplasmataceae</taxon>
        <taxon>Spiroplasma</taxon>
    </lineage>
</organism>
<evidence type="ECO:0000313" key="1">
    <source>
        <dbReference type="EMBL" id="AHI58059.1"/>
    </source>
</evidence>
<protein>
    <submittedName>
        <fullName evidence="1">Uncharacterized protein</fullName>
    </submittedName>
</protein>
<dbReference type="PATRIC" id="fig|838561.3.peg.694"/>
<dbReference type="AlphaFoldDB" id="W6AWF5"/>
<dbReference type="HOGENOM" id="CLU_3317229_0_0_14"/>